<organism evidence="1 2">
    <name type="scientific">Araneus ventricosus</name>
    <name type="common">Orbweaver spider</name>
    <name type="synonym">Epeira ventricosa</name>
    <dbReference type="NCBI Taxonomy" id="182803"/>
    <lineage>
        <taxon>Eukaryota</taxon>
        <taxon>Metazoa</taxon>
        <taxon>Ecdysozoa</taxon>
        <taxon>Arthropoda</taxon>
        <taxon>Chelicerata</taxon>
        <taxon>Arachnida</taxon>
        <taxon>Araneae</taxon>
        <taxon>Araneomorphae</taxon>
        <taxon>Entelegynae</taxon>
        <taxon>Araneoidea</taxon>
        <taxon>Araneidae</taxon>
        <taxon>Araneus</taxon>
    </lineage>
</organism>
<sequence>MDLMVDVTSHPPTRDHPVAASGQYKQLIFTENNPDGSLELFGM</sequence>
<dbReference type="AlphaFoldDB" id="A0A4Y2V0T1"/>
<proteinExistence type="predicted"/>
<dbReference type="Proteomes" id="UP000499080">
    <property type="component" value="Unassembled WGS sequence"/>
</dbReference>
<protein>
    <submittedName>
        <fullName evidence="1">Uncharacterized protein</fullName>
    </submittedName>
</protein>
<evidence type="ECO:0000313" key="1">
    <source>
        <dbReference type="EMBL" id="GBO18805.1"/>
    </source>
</evidence>
<name>A0A4Y2V0T1_ARAVE</name>
<feature type="non-terminal residue" evidence="1">
    <location>
        <position position="43"/>
    </location>
</feature>
<keyword evidence="2" id="KW-1185">Reference proteome</keyword>
<gene>
    <name evidence="1" type="ORF">AVEN_157896_1</name>
</gene>
<reference evidence="1 2" key="1">
    <citation type="journal article" date="2019" name="Sci. Rep.">
        <title>Orb-weaving spider Araneus ventricosus genome elucidates the spidroin gene catalogue.</title>
        <authorList>
            <person name="Kono N."/>
            <person name="Nakamura H."/>
            <person name="Ohtoshi R."/>
            <person name="Moran D.A.P."/>
            <person name="Shinohara A."/>
            <person name="Yoshida Y."/>
            <person name="Fujiwara M."/>
            <person name="Mori M."/>
            <person name="Tomita M."/>
            <person name="Arakawa K."/>
        </authorList>
    </citation>
    <scope>NUCLEOTIDE SEQUENCE [LARGE SCALE GENOMIC DNA]</scope>
</reference>
<accession>A0A4Y2V0T1</accession>
<evidence type="ECO:0000313" key="2">
    <source>
        <dbReference type="Proteomes" id="UP000499080"/>
    </source>
</evidence>
<dbReference type="EMBL" id="BGPR01042398">
    <property type="protein sequence ID" value="GBO18805.1"/>
    <property type="molecule type" value="Genomic_DNA"/>
</dbReference>
<comment type="caution">
    <text evidence="1">The sequence shown here is derived from an EMBL/GenBank/DDBJ whole genome shotgun (WGS) entry which is preliminary data.</text>
</comment>